<evidence type="ECO:0000313" key="3">
    <source>
        <dbReference type="Proteomes" id="UP001266305"/>
    </source>
</evidence>
<keyword evidence="3" id="KW-1185">Reference proteome</keyword>
<organism evidence="2 3">
    <name type="scientific">Saguinus oedipus</name>
    <name type="common">Cotton-top tamarin</name>
    <name type="synonym">Oedipomidas oedipus</name>
    <dbReference type="NCBI Taxonomy" id="9490"/>
    <lineage>
        <taxon>Eukaryota</taxon>
        <taxon>Metazoa</taxon>
        <taxon>Chordata</taxon>
        <taxon>Craniata</taxon>
        <taxon>Vertebrata</taxon>
        <taxon>Euteleostomi</taxon>
        <taxon>Mammalia</taxon>
        <taxon>Eutheria</taxon>
        <taxon>Euarchontoglires</taxon>
        <taxon>Primates</taxon>
        <taxon>Haplorrhini</taxon>
        <taxon>Platyrrhini</taxon>
        <taxon>Cebidae</taxon>
        <taxon>Callitrichinae</taxon>
        <taxon>Saguinus</taxon>
    </lineage>
</organism>
<sequence>MPLPELPARPVQRGVRPTIWWAALGEAGISCGGSTQARALVTDPTSHTCHGAQPEERRNAQSEDATSLLSAQKQKAPKRPFRPLPLSPHLLRGSVSGWTWVLSRKPSGQITQGIWAHSQPGCWT</sequence>
<protein>
    <submittedName>
        <fullName evidence="2">Uncharacterized protein</fullName>
    </submittedName>
</protein>
<comment type="caution">
    <text evidence="2">The sequence shown here is derived from an EMBL/GenBank/DDBJ whole genome shotgun (WGS) entry which is preliminary data.</text>
</comment>
<evidence type="ECO:0000256" key="1">
    <source>
        <dbReference type="SAM" id="MobiDB-lite"/>
    </source>
</evidence>
<dbReference type="Proteomes" id="UP001266305">
    <property type="component" value="Unassembled WGS sequence"/>
</dbReference>
<gene>
    <name evidence="2" type="ORF">P7K49_002208</name>
</gene>
<reference evidence="2 3" key="1">
    <citation type="submission" date="2023-05" db="EMBL/GenBank/DDBJ databases">
        <title>B98-5 Cell Line De Novo Hybrid Assembly: An Optical Mapping Approach.</title>
        <authorList>
            <person name="Kananen K."/>
            <person name="Auerbach J.A."/>
            <person name="Kautto E."/>
            <person name="Blachly J.S."/>
        </authorList>
    </citation>
    <scope>NUCLEOTIDE SEQUENCE [LARGE SCALE GENOMIC DNA]</scope>
    <source>
        <strain evidence="2">B95-8</strain>
        <tissue evidence="2">Cell line</tissue>
    </source>
</reference>
<feature type="region of interest" description="Disordered" evidence="1">
    <location>
        <begin position="43"/>
        <end position="91"/>
    </location>
</feature>
<proteinExistence type="predicted"/>
<accession>A0ABQ9WGM9</accession>
<feature type="compositionally biased region" description="Polar residues" evidence="1">
    <location>
        <begin position="62"/>
        <end position="73"/>
    </location>
</feature>
<name>A0ABQ9WGM9_SAGOE</name>
<dbReference type="EMBL" id="JASSZA010000001">
    <property type="protein sequence ID" value="KAK2120822.1"/>
    <property type="molecule type" value="Genomic_DNA"/>
</dbReference>
<evidence type="ECO:0000313" key="2">
    <source>
        <dbReference type="EMBL" id="KAK2120822.1"/>
    </source>
</evidence>